<gene>
    <name evidence="1" type="ORF">BT96DRAFT_942166</name>
</gene>
<protein>
    <submittedName>
        <fullName evidence="1">Uncharacterized protein</fullName>
    </submittedName>
</protein>
<keyword evidence="2" id="KW-1185">Reference proteome</keyword>
<accession>A0A6A4HET4</accession>
<evidence type="ECO:0000313" key="1">
    <source>
        <dbReference type="EMBL" id="KAE9395747.1"/>
    </source>
</evidence>
<dbReference type="EMBL" id="ML769525">
    <property type="protein sequence ID" value="KAE9395747.1"/>
    <property type="molecule type" value="Genomic_DNA"/>
</dbReference>
<dbReference type="AlphaFoldDB" id="A0A6A4HET4"/>
<proteinExistence type="predicted"/>
<dbReference type="Proteomes" id="UP000799118">
    <property type="component" value="Unassembled WGS sequence"/>
</dbReference>
<sequence>MHCGGFGIKMIGPRLSQLIGPEESQLSRGSEGRRQTQTQAEWLKRQLAGAKGASNNLRRVIASVDNSWMQSLAQKQLDLESGFSGGWWQARTCRICTALSYYQSLLCALEFGLSDPESLSPLNESLGSVPQVFSSRLVYTASAFGSAYCLFGVDSSQFTYLHMQGLFTLISPASLPYHKEASAKEAATLNHAEISNNWNVCLKIVKTRFDHAKEW</sequence>
<evidence type="ECO:0000313" key="2">
    <source>
        <dbReference type="Proteomes" id="UP000799118"/>
    </source>
</evidence>
<name>A0A6A4HET4_9AGAR</name>
<organism evidence="1 2">
    <name type="scientific">Gymnopus androsaceus JB14</name>
    <dbReference type="NCBI Taxonomy" id="1447944"/>
    <lineage>
        <taxon>Eukaryota</taxon>
        <taxon>Fungi</taxon>
        <taxon>Dikarya</taxon>
        <taxon>Basidiomycota</taxon>
        <taxon>Agaricomycotina</taxon>
        <taxon>Agaricomycetes</taxon>
        <taxon>Agaricomycetidae</taxon>
        <taxon>Agaricales</taxon>
        <taxon>Marasmiineae</taxon>
        <taxon>Omphalotaceae</taxon>
        <taxon>Gymnopus</taxon>
    </lineage>
</organism>
<reference evidence="1" key="1">
    <citation type="journal article" date="2019" name="Environ. Microbiol.">
        <title>Fungal ecological strategies reflected in gene transcription - a case study of two litter decomposers.</title>
        <authorList>
            <person name="Barbi F."/>
            <person name="Kohler A."/>
            <person name="Barry K."/>
            <person name="Baskaran P."/>
            <person name="Daum C."/>
            <person name="Fauchery L."/>
            <person name="Ihrmark K."/>
            <person name="Kuo A."/>
            <person name="LaButti K."/>
            <person name="Lipzen A."/>
            <person name="Morin E."/>
            <person name="Grigoriev I.V."/>
            <person name="Henrissat B."/>
            <person name="Lindahl B."/>
            <person name="Martin F."/>
        </authorList>
    </citation>
    <scope>NUCLEOTIDE SEQUENCE</scope>
    <source>
        <strain evidence="1">JB14</strain>
    </source>
</reference>